<dbReference type="AlphaFoldDB" id="A0A853F0H5"/>
<sequence>MQLFSKIYQKALDWAQSKYAVYWLSSISFVESFILPYPPPDILLAPMALKKPQKAYQFALICTVFSVLGGMIGYYLGAFLLDVLTPLLVKLHYIDKIDTTQLWFKEYGIWVIAIAGFSPIPYKIFTISAGIVNMAFLPFVLMSLLARGARFFLIAFFVRKLGDACDIWLKKYIDRLGYALIVVIGLGIWYVKTH</sequence>
<dbReference type="Pfam" id="PF09335">
    <property type="entry name" value="VTT_dom"/>
    <property type="match status" value="1"/>
</dbReference>
<evidence type="ECO:0000256" key="1">
    <source>
        <dbReference type="SAM" id="Phobius"/>
    </source>
</evidence>
<dbReference type="GO" id="GO:0005886">
    <property type="term" value="C:plasma membrane"/>
    <property type="evidence" value="ECO:0007669"/>
    <property type="project" value="UniProtKB-ARBA"/>
</dbReference>
<dbReference type="EMBL" id="JACCHT010000001">
    <property type="protein sequence ID" value="NYT27008.1"/>
    <property type="molecule type" value="Genomic_DNA"/>
</dbReference>
<organism evidence="3 4">
    <name type="scientific">Candidatus Thiodubiliella endoseptemdiera</name>
    <dbReference type="NCBI Taxonomy" id="2738886"/>
    <lineage>
        <taxon>Bacteria</taxon>
        <taxon>Pseudomonadati</taxon>
        <taxon>Pseudomonadota</taxon>
        <taxon>Gammaproteobacteria</taxon>
        <taxon>Candidatus Pseudothioglobaceae</taxon>
        <taxon>Candidatus Thiodubiliella</taxon>
    </lineage>
</organism>
<name>A0A853F0H5_9GAMM</name>
<keyword evidence="1" id="KW-1133">Transmembrane helix</keyword>
<feature type="transmembrane region" description="Helical" evidence="1">
    <location>
        <begin position="134"/>
        <end position="158"/>
    </location>
</feature>
<proteinExistence type="predicted"/>
<keyword evidence="1" id="KW-0472">Membrane</keyword>
<reference evidence="3 4" key="1">
    <citation type="submission" date="2020-05" db="EMBL/GenBank/DDBJ databases">
        <title>Horizontal transmission and recombination maintain forever young bacterial symbiont genomes.</title>
        <authorList>
            <person name="Russell S.L."/>
            <person name="Pepper-Tunick E."/>
            <person name="Svedberg J."/>
            <person name="Byrne A."/>
            <person name="Ruelas Castillo J."/>
            <person name="Vollmers C."/>
            <person name="Beinart R.A."/>
            <person name="Corbett-Detig R."/>
        </authorList>
    </citation>
    <scope>NUCLEOTIDE SEQUENCE [LARGE SCALE GENOMIC DNA]</scope>
    <source>
        <strain evidence="3">455</strain>
    </source>
</reference>
<feature type="transmembrane region" description="Helical" evidence="1">
    <location>
        <begin position="102"/>
        <end position="122"/>
    </location>
</feature>
<dbReference type="Proteomes" id="UP000568751">
    <property type="component" value="Unassembled WGS sequence"/>
</dbReference>
<dbReference type="PANTHER" id="PTHR42709:SF11">
    <property type="entry name" value="DEDA FAMILY PROTEIN"/>
    <property type="match status" value="1"/>
</dbReference>
<dbReference type="PANTHER" id="PTHR42709">
    <property type="entry name" value="ALKALINE PHOSPHATASE LIKE PROTEIN"/>
    <property type="match status" value="1"/>
</dbReference>
<feature type="transmembrane region" description="Helical" evidence="1">
    <location>
        <begin position="172"/>
        <end position="191"/>
    </location>
</feature>
<comment type="caution">
    <text evidence="3">The sequence shown here is derived from an EMBL/GenBank/DDBJ whole genome shotgun (WGS) entry which is preliminary data.</text>
</comment>
<protein>
    <submittedName>
        <fullName evidence="3">DedA family protein</fullName>
    </submittedName>
</protein>
<keyword evidence="1" id="KW-0812">Transmembrane</keyword>
<evidence type="ECO:0000259" key="2">
    <source>
        <dbReference type="Pfam" id="PF09335"/>
    </source>
</evidence>
<evidence type="ECO:0000313" key="3">
    <source>
        <dbReference type="EMBL" id="NYT27008.1"/>
    </source>
</evidence>
<feature type="transmembrane region" description="Helical" evidence="1">
    <location>
        <begin position="58"/>
        <end position="81"/>
    </location>
</feature>
<dbReference type="InterPro" id="IPR032816">
    <property type="entry name" value="VTT_dom"/>
</dbReference>
<gene>
    <name evidence="3" type="ORF">H0A76_03330</name>
</gene>
<dbReference type="InterPro" id="IPR051311">
    <property type="entry name" value="DedA_domain"/>
</dbReference>
<accession>A0A853F0H5</accession>
<evidence type="ECO:0000313" key="4">
    <source>
        <dbReference type="Proteomes" id="UP000568751"/>
    </source>
</evidence>
<feature type="domain" description="VTT" evidence="2">
    <location>
        <begin position="57"/>
        <end position="159"/>
    </location>
</feature>